<keyword evidence="7" id="KW-1185">Reference proteome</keyword>
<comment type="caution">
    <text evidence="6">The sequence shown here is derived from an EMBL/GenBank/DDBJ whole genome shotgun (WGS) entry which is preliminary data.</text>
</comment>
<dbReference type="InterPro" id="IPR018356">
    <property type="entry name" value="Tscrpt_reg_HTH_DeoR_CS"/>
</dbReference>
<dbReference type="Pfam" id="PF08220">
    <property type="entry name" value="HTH_DeoR"/>
    <property type="match status" value="1"/>
</dbReference>
<keyword evidence="3" id="KW-0238">DNA-binding</keyword>
<dbReference type="InterPro" id="IPR053563">
    <property type="entry name" value="Glycerol_resp_trans_regulator"/>
</dbReference>
<dbReference type="PANTHER" id="PTHR30363:SF4">
    <property type="entry name" value="GLYCEROL-3-PHOSPHATE REGULON REPRESSOR"/>
    <property type="match status" value="1"/>
</dbReference>
<dbReference type="PANTHER" id="PTHR30363">
    <property type="entry name" value="HTH-TYPE TRANSCRIPTIONAL REGULATOR SRLR-RELATED"/>
    <property type="match status" value="1"/>
</dbReference>
<proteinExistence type="predicted"/>
<dbReference type="PROSITE" id="PS00894">
    <property type="entry name" value="HTH_DEOR_1"/>
    <property type="match status" value="1"/>
</dbReference>
<dbReference type="PROSITE" id="PS51000">
    <property type="entry name" value="HTH_DEOR_2"/>
    <property type="match status" value="1"/>
</dbReference>
<dbReference type="InterPro" id="IPR014036">
    <property type="entry name" value="DeoR-like_C"/>
</dbReference>
<dbReference type="InterPro" id="IPR036390">
    <property type="entry name" value="WH_DNA-bd_sf"/>
</dbReference>
<keyword evidence="2" id="KW-0805">Transcription regulation</keyword>
<feature type="domain" description="HTH deoR-type" evidence="5">
    <location>
        <begin position="3"/>
        <end position="58"/>
    </location>
</feature>
<dbReference type="Gene3D" id="3.40.50.1360">
    <property type="match status" value="1"/>
</dbReference>
<dbReference type="Proteomes" id="UP000628840">
    <property type="component" value="Unassembled WGS sequence"/>
</dbReference>
<dbReference type="InterPro" id="IPR001034">
    <property type="entry name" value="DeoR_HTH"/>
</dbReference>
<dbReference type="RefSeq" id="WP_188884264.1">
    <property type="nucleotide sequence ID" value="NZ_BMPF01000005.1"/>
</dbReference>
<evidence type="ECO:0000313" key="7">
    <source>
        <dbReference type="Proteomes" id="UP000628840"/>
    </source>
</evidence>
<evidence type="ECO:0000259" key="5">
    <source>
        <dbReference type="PROSITE" id="PS51000"/>
    </source>
</evidence>
<keyword evidence="1" id="KW-0678">Repressor</keyword>
<dbReference type="EMBL" id="BMPF01000005">
    <property type="protein sequence ID" value="GGL42539.1"/>
    <property type="molecule type" value="Genomic_DNA"/>
</dbReference>
<evidence type="ECO:0000256" key="4">
    <source>
        <dbReference type="ARBA" id="ARBA00023163"/>
    </source>
</evidence>
<keyword evidence="4" id="KW-0804">Transcription</keyword>
<dbReference type="OrthoDB" id="263080at2157"/>
<evidence type="ECO:0000256" key="1">
    <source>
        <dbReference type="ARBA" id="ARBA00022491"/>
    </source>
</evidence>
<evidence type="ECO:0000256" key="2">
    <source>
        <dbReference type="ARBA" id="ARBA00023015"/>
    </source>
</evidence>
<dbReference type="NCBIfam" id="NF041397">
    <property type="entry name" value="TranRegGlpR_Halo"/>
    <property type="match status" value="1"/>
</dbReference>
<dbReference type="InterPro" id="IPR050313">
    <property type="entry name" value="Carb_Metab_HTH_regulators"/>
</dbReference>
<dbReference type="PRINTS" id="PR00037">
    <property type="entry name" value="HTHLACR"/>
</dbReference>
<dbReference type="InterPro" id="IPR036388">
    <property type="entry name" value="WH-like_DNA-bd_sf"/>
</dbReference>
<gene>
    <name evidence="6" type="ORF">GCM10009037_27600</name>
</gene>
<evidence type="ECO:0000313" key="6">
    <source>
        <dbReference type="EMBL" id="GGL42539.1"/>
    </source>
</evidence>
<dbReference type="GO" id="GO:0003700">
    <property type="term" value="F:DNA-binding transcription factor activity"/>
    <property type="evidence" value="ECO:0007669"/>
    <property type="project" value="InterPro"/>
</dbReference>
<organism evidence="6 7">
    <name type="scientific">Halarchaeum grantii</name>
    <dbReference type="NCBI Taxonomy" id="1193105"/>
    <lineage>
        <taxon>Archaea</taxon>
        <taxon>Methanobacteriati</taxon>
        <taxon>Methanobacteriota</taxon>
        <taxon>Stenosarchaea group</taxon>
        <taxon>Halobacteria</taxon>
        <taxon>Halobacteriales</taxon>
        <taxon>Halobacteriaceae</taxon>
    </lineage>
</organism>
<evidence type="ECO:0000256" key="3">
    <source>
        <dbReference type="ARBA" id="ARBA00023125"/>
    </source>
</evidence>
<dbReference type="SUPFAM" id="SSF46785">
    <property type="entry name" value="Winged helix' DNA-binding domain"/>
    <property type="match status" value="1"/>
</dbReference>
<name>A0A830F5E8_9EURY</name>
<accession>A0A830F5E8</accession>
<reference evidence="6 7" key="1">
    <citation type="journal article" date="2019" name="Int. J. Syst. Evol. Microbiol.">
        <title>The Global Catalogue of Microorganisms (GCM) 10K type strain sequencing project: providing services to taxonomists for standard genome sequencing and annotation.</title>
        <authorList>
            <consortium name="The Broad Institute Genomics Platform"/>
            <consortium name="The Broad Institute Genome Sequencing Center for Infectious Disease"/>
            <person name="Wu L."/>
            <person name="Ma J."/>
        </authorList>
    </citation>
    <scope>NUCLEOTIDE SEQUENCE [LARGE SCALE GENOMIC DNA]</scope>
    <source>
        <strain evidence="6 7">JCM 19585</strain>
    </source>
</reference>
<protein>
    <submittedName>
        <fullName evidence="6">DeoR family transcriptional regulator</fullName>
    </submittedName>
</protein>
<dbReference type="GO" id="GO:0003677">
    <property type="term" value="F:DNA binding"/>
    <property type="evidence" value="ECO:0007669"/>
    <property type="project" value="UniProtKB-KW"/>
</dbReference>
<dbReference type="SUPFAM" id="SSF100950">
    <property type="entry name" value="NagB/RpiA/CoA transferase-like"/>
    <property type="match status" value="1"/>
</dbReference>
<dbReference type="InterPro" id="IPR037171">
    <property type="entry name" value="NagB/RpiA_transferase-like"/>
</dbReference>
<sequence>MLPERRKRTIVDLVNDRDGCSVAELATEIGVSETTIRRDLRDLEERSLLERTHGGATPVISHGRPYETRRVYNVEEKRAIAERAVAEVRDTQVAFFDSGSTLIEVAKQVPEDLSMTAVTRMPAIAHELSERGHETHLTGGTYRPDGHDCVGPWTDERVRQTNADVLFLGTDGVDREGLSARDMQQSQAKRALIENAARVVLVADHSKFAESHAFRVASHDAIDLLVTDAAVPEAIREALVAAGVEVAAETHR</sequence>
<dbReference type="Gene3D" id="1.10.10.10">
    <property type="entry name" value="Winged helix-like DNA-binding domain superfamily/Winged helix DNA-binding domain"/>
    <property type="match status" value="1"/>
</dbReference>
<dbReference type="SMART" id="SM01134">
    <property type="entry name" value="DeoRC"/>
    <property type="match status" value="1"/>
</dbReference>
<dbReference type="AlphaFoldDB" id="A0A830F5E8"/>
<dbReference type="SMART" id="SM00420">
    <property type="entry name" value="HTH_DEOR"/>
    <property type="match status" value="1"/>
</dbReference>
<dbReference type="Pfam" id="PF00455">
    <property type="entry name" value="DeoRC"/>
    <property type="match status" value="1"/>
</dbReference>